<evidence type="ECO:0000313" key="1">
    <source>
        <dbReference type="EMBL" id="RKD23019.1"/>
    </source>
</evidence>
<dbReference type="Proteomes" id="UP000284219">
    <property type="component" value="Unassembled WGS sequence"/>
</dbReference>
<evidence type="ECO:0008006" key="3">
    <source>
        <dbReference type="Google" id="ProtNLM"/>
    </source>
</evidence>
<protein>
    <recommendedName>
        <fullName evidence="3">YwgA family protein</fullName>
    </recommendedName>
</protein>
<accession>A0A419SGV7</accession>
<dbReference type="RefSeq" id="WP_120190508.1">
    <property type="nucleotide sequence ID" value="NZ_MCHY01000009.1"/>
</dbReference>
<dbReference type="EMBL" id="MCHY01000009">
    <property type="protein sequence ID" value="RKD23019.1"/>
    <property type="molecule type" value="Genomic_DNA"/>
</dbReference>
<evidence type="ECO:0000313" key="2">
    <source>
        <dbReference type="Proteomes" id="UP000284219"/>
    </source>
</evidence>
<name>A0A419SGV7_9BACL</name>
<organism evidence="1 2">
    <name type="scientific">Ammoniphilus oxalaticus</name>
    <dbReference type="NCBI Taxonomy" id="66863"/>
    <lineage>
        <taxon>Bacteria</taxon>
        <taxon>Bacillati</taxon>
        <taxon>Bacillota</taxon>
        <taxon>Bacilli</taxon>
        <taxon>Bacillales</taxon>
        <taxon>Paenibacillaceae</taxon>
        <taxon>Aneurinibacillus group</taxon>
        <taxon>Ammoniphilus</taxon>
    </lineage>
</organism>
<comment type="caution">
    <text evidence="1">The sequence shown here is derived from an EMBL/GenBank/DDBJ whole genome shotgun (WGS) entry which is preliminary data.</text>
</comment>
<proteinExistence type="predicted"/>
<keyword evidence="2" id="KW-1185">Reference proteome</keyword>
<gene>
    <name evidence="1" type="ORF">BEP19_12375</name>
</gene>
<dbReference type="AlphaFoldDB" id="A0A419SGV7"/>
<reference evidence="1 2" key="1">
    <citation type="submission" date="2016-08" db="EMBL/GenBank/DDBJ databases">
        <title>Novel Firmicute Genomes.</title>
        <authorList>
            <person name="Poppleton D.I."/>
            <person name="Gribaldo S."/>
        </authorList>
    </citation>
    <scope>NUCLEOTIDE SEQUENCE [LARGE SCALE GENOMIC DNA]</scope>
    <source>
        <strain evidence="1 2">RAOx-1</strain>
    </source>
</reference>
<dbReference type="OrthoDB" id="5507947at2"/>
<sequence length="171" mass="20092">MLQEHAKVLQLIKQAGEIVGRKKLQKIVYITQKLQFELNQRFQFHFFGPYSEELSLEIEELGELGFLQEKLEDKGNYRVYRYRITDKGEDFLAHVPAEVGNVTPIVNKLNRSTARFLELVSTVFYFEQLSRSEVEEKVFTLKAKSNYTTDEISEAYRWIEQLKTLSADCVR</sequence>